<accession>A0ABU8LSL8</accession>
<proteinExistence type="predicted"/>
<feature type="transmembrane region" description="Helical" evidence="1">
    <location>
        <begin position="112"/>
        <end position="133"/>
    </location>
</feature>
<reference evidence="2 3" key="1">
    <citation type="submission" date="2024-02" db="EMBL/GenBank/DDBJ databases">
        <authorList>
            <person name="Saticioglu I.B."/>
        </authorList>
    </citation>
    <scope>NUCLEOTIDE SEQUENCE [LARGE SCALE GENOMIC DNA]</scope>
    <source>
        <strain evidence="2 3">Mu-86</strain>
    </source>
</reference>
<evidence type="ECO:0000256" key="1">
    <source>
        <dbReference type="SAM" id="Phobius"/>
    </source>
</evidence>
<dbReference type="Proteomes" id="UP001368654">
    <property type="component" value="Unassembled WGS sequence"/>
</dbReference>
<name>A0ABU8LSL8_9MICO</name>
<sequence length="371" mass="39448">MRIITTAPKPDLWRVASELTITPTGDDLGSRAARRLVRLRRRRNWWWFGGATVVASAAGVFAALLQHPVASSALTVLAALGGAIAAAAGTAQLRAGTYRRLTSRMRRGATPAWWVFTSLAWAVVLSAGVAAIITVTSEASFSSVESLVSTKLTAFMLGFVGMLLSAASSASVPPLLSASPKPRPYQAHWSQLTWTASLLAATLSAMSLALYRGQDSWVFEVTVTIGFAFIAAVLAWHARALHNLRSQRERLLDGLAAAYELMTDSGNTDAATTRALLALRALTVPDPFRSQSPAAPPAATGWEIAEVVSILLHAYGYGDMPGSVTNRALLAGELGQPFRDVLGAENTELRVAGCDFISRTIEWASRNTATG</sequence>
<evidence type="ECO:0000313" key="3">
    <source>
        <dbReference type="Proteomes" id="UP001368654"/>
    </source>
</evidence>
<feature type="transmembrane region" description="Helical" evidence="1">
    <location>
        <begin position="153"/>
        <end position="172"/>
    </location>
</feature>
<keyword evidence="1" id="KW-0472">Membrane</keyword>
<feature type="transmembrane region" description="Helical" evidence="1">
    <location>
        <begin position="45"/>
        <end position="65"/>
    </location>
</feature>
<gene>
    <name evidence="2" type="ORF">WDU96_06055</name>
</gene>
<feature type="transmembrane region" description="Helical" evidence="1">
    <location>
        <begin position="217"/>
        <end position="238"/>
    </location>
</feature>
<evidence type="ECO:0000313" key="2">
    <source>
        <dbReference type="EMBL" id="MEJ1155161.1"/>
    </source>
</evidence>
<keyword evidence="1" id="KW-1133">Transmembrane helix</keyword>
<feature type="transmembrane region" description="Helical" evidence="1">
    <location>
        <begin position="71"/>
        <end position="91"/>
    </location>
</feature>
<organism evidence="2 3">
    <name type="scientific">Microbacterium marmarense</name>
    <dbReference type="NCBI Taxonomy" id="3122051"/>
    <lineage>
        <taxon>Bacteria</taxon>
        <taxon>Bacillati</taxon>
        <taxon>Actinomycetota</taxon>
        <taxon>Actinomycetes</taxon>
        <taxon>Micrococcales</taxon>
        <taxon>Microbacteriaceae</taxon>
        <taxon>Microbacterium</taxon>
    </lineage>
</organism>
<protein>
    <submittedName>
        <fullName evidence="2">Uncharacterized protein</fullName>
    </submittedName>
</protein>
<comment type="caution">
    <text evidence="2">The sequence shown here is derived from an EMBL/GenBank/DDBJ whole genome shotgun (WGS) entry which is preliminary data.</text>
</comment>
<keyword evidence="1" id="KW-0812">Transmembrane</keyword>
<dbReference type="EMBL" id="JBBDGL010000001">
    <property type="protein sequence ID" value="MEJ1155161.1"/>
    <property type="molecule type" value="Genomic_DNA"/>
</dbReference>
<feature type="transmembrane region" description="Helical" evidence="1">
    <location>
        <begin position="192"/>
        <end position="211"/>
    </location>
</feature>
<keyword evidence="3" id="KW-1185">Reference proteome</keyword>
<dbReference type="RefSeq" id="WP_337337568.1">
    <property type="nucleotide sequence ID" value="NZ_JBBDGL010000001.1"/>
</dbReference>